<dbReference type="AlphaFoldDB" id="A0A366E038"/>
<evidence type="ECO:0000313" key="2">
    <source>
        <dbReference type="Proteomes" id="UP000252893"/>
    </source>
</evidence>
<protein>
    <submittedName>
        <fullName evidence="1">Uncharacterized protein</fullName>
    </submittedName>
</protein>
<comment type="caution">
    <text evidence="1">The sequence shown here is derived from an EMBL/GenBank/DDBJ whole genome shotgun (WGS) entry which is preliminary data.</text>
</comment>
<reference evidence="1 2" key="1">
    <citation type="submission" date="2018-06" db="EMBL/GenBank/DDBJ databases">
        <title>Genomic Encyclopedia of Type Strains, Phase IV (KMG-IV): sequencing the most valuable type-strain genomes for metagenomic binning, comparative biology and taxonomic classification.</title>
        <authorList>
            <person name="Goeker M."/>
        </authorList>
    </citation>
    <scope>NUCLEOTIDE SEQUENCE [LARGE SCALE GENOMIC DNA]</scope>
    <source>
        <strain evidence="1 2">DSM 25619</strain>
    </source>
</reference>
<dbReference type="EMBL" id="QNRH01000003">
    <property type="protein sequence ID" value="RBO95730.1"/>
    <property type="molecule type" value="Genomic_DNA"/>
</dbReference>
<sequence length="33" mass="3996">MINNKLTYFVVMCGEYLSVFKKISYYNHTFLDL</sequence>
<keyword evidence="2" id="KW-1185">Reference proteome</keyword>
<proteinExistence type="predicted"/>
<name>A0A366E038_9HYPH</name>
<accession>A0A366E038</accession>
<organism evidence="1 2">
    <name type="scientific">Pseudochrobactrum asaccharolyticum</name>
    <dbReference type="NCBI Taxonomy" id="354351"/>
    <lineage>
        <taxon>Bacteria</taxon>
        <taxon>Pseudomonadati</taxon>
        <taxon>Pseudomonadota</taxon>
        <taxon>Alphaproteobacteria</taxon>
        <taxon>Hyphomicrobiales</taxon>
        <taxon>Brucellaceae</taxon>
        <taxon>Pseudochrobactrum</taxon>
    </lineage>
</organism>
<evidence type="ECO:0000313" key="1">
    <source>
        <dbReference type="EMBL" id="RBO95730.1"/>
    </source>
</evidence>
<gene>
    <name evidence="1" type="ORF">DFR47_103294</name>
</gene>
<dbReference type="Proteomes" id="UP000252893">
    <property type="component" value="Unassembled WGS sequence"/>
</dbReference>